<dbReference type="Proteomes" id="UP001652503">
    <property type="component" value="Unassembled WGS sequence"/>
</dbReference>
<sequence>MATVFPSRRVRRTPFSAGVEAAGMTVCTIYNRMILPSVFASQEEDYRHLKTHVQVWDVACERQVAVQGPDARRLLDLISPRDIDRMAADQCYYMPAIDREGGMLNDPVLVKLADDHFWISLADSDYLQYVLGISDGLGMDVRVWEPDVSPLAVQGPKSDDLMARVFGEEVRAIRFFRYKRLAFQGQSFVVARSGYSKQGGFEIYVEGSEHGMPLWNALMAAGEDLNVRAGCPSTMERVEGGLLSYGNDMRRENTPYECGLGKYVNSPRDYIGKAGLLARAEPERQIRAIEIFGEIPPITAPWPLYADGRRVGQVTTASWSPDFRTNVSIGMVDRSHWDAGQKLEIETPEGMRAAEVKAGFWI</sequence>
<dbReference type="InterPro" id="IPR028896">
    <property type="entry name" value="GcvT/YgfZ/DmdA"/>
</dbReference>
<dbReference type="EMBL" id="JAOWLA010000006">
    <property type="protein sequence ID" value="MCV2864764.1"/>
    <property type="molecule type" value="Genomic_DNA"/>
</dbReference>
<protein>
    <submittedName>
        <fullName evidence="3">Dimethylsulfoniopropionate demethylase</fullName>
    </submittedName>
</protein>
<accession>A0ABT2Z0W5</accession>
<keyword evidence="4" id="KW-1185">Reference proteome</keyword>
<name>A0ABT2Z0W5_9RHOB</name>
<dbReference type="PANTHER" id="PTHR43757">
    <property type="entry name" value="AMINOMETHYLTRANSFERASE"/>
    <property type="match status" value="1"/>
</dbReference>
<dbReference type="NCBIfam" id="NF009133">
    <property type="entry name" value="PRK12486.1"/>
    <property type="match status" value="1"/>
</dbReference>
<evidence type="ECO:0000313" key="3">
    <source>
        <dbReference type="EMBL" id="MCV2864764.1"/>
    </source>
</evidence>
<dbReference type="InterPro" id="IPR006222">
    <property type="entry name" value="GCVT_N"/>
</dbReference>
<evidence type="ECO:0000259" key="2">
    <source>
        <dbReference type="Pfam" id="PF08669"/>
    </source>
</evidence>
<dbReference type="Pfam" id="PF08669">
    <property type="entry name" value="GCV_T_C"/>
    <property type="match status" value="1"/>
</dbReference>
<feature type="domain" description="Aminomethyltransferase C-terminal" evidence="2">
    <location>
        <begin position="285"/>
        <end position="356"/>
    </location>
</feature>
<gene>
    <name evidence="3" type="ORF">OE647_08455</name>
</gene>
<dbReference type="SUPFAM" id="SSF103025">
    <property type="entry name" value="Folate-binding domain"/>
    <property type="match status" value="1"/>
</dbReference>
<dbReference type="SUPFAM" id="SSF101790">
    <property type="entry name" value="Aminomethyltransferase beta-barrel domain"/>
    <property type="match status" value="1"/>
</dbReference>
<dbReference type="InterPro" id="IPR013977">
    <property type="entry name" value="GcvT_C"/>
</dbReference>
<dbReference type="PANTHER" id="PTHR43757:SF2">
    <property type="entry name" value="AMINOMETHYLTRANSFERASE, MITOCHONDRIAL"/>
    <property type="match status" value="1"/>
</dbReference>
<feature type="domain" description="GCVT N-terminal" evidence="1">
    <location>
        <begin position="19"/>
        <end position="265"/>
    </location>
</feature>
<dbReference type="PIRSF" id="PIRSF006487">
    <property type="entry name" value="GcvT"/>
    <property type="match status" value="1"/>
</dbReference>
<organism evidence="3 4">
    <name type="scientific">Albidovulum sediminicola</name>
    <dbReference type="NCBI Taxonomy" id="2984331"/>
    <lineage>
        <taxon>Bacteria</taxon>
        <taxon>Pseudomonadati</taxon>
        <taxon>Pseudomonadota</taxon>
        <taxon>Alphaproteobacteria</taxon>
        <taxon>Rhodobacterales</taxon>
        <taxon>Paracoccaceae</taxon>
        <taxon>Albidovulum</taxon>
    </lineage>
</organism>
<evidence type="ECO:0000313" key="4">
    <source>
        <dbReference type="Proteomes" id="UP001652503"/>
    </source>
</evidence>
<dbReference type="Pfam" id="PF01571">
    <property type="entry name" value="GCV_T"/>
    <property type="match status" value="1"/>
</dbReference>
<reference evidence="3 4" key="1">
    <citation type="submission" date="2022-10" db="EMBL/GenBank/DDBJ databases">
        <title>Defluviimonas sp. nov., isolated from ocean surface water.</title>
        <authorList>
            <person name="He W."/>
            <person name="Wang L."/>
            <person name="Zhang D.-F."/>
        </authorList>
    </citation>
    <scope>NUCLEOTIDE SEQUENCE [LARGE SCALE GENOMIC DNA]</scope>
    <source>
        <strain evidence="3 4">WL0075</strain>
    </source>
</reference>
<dbReference type="RefSeq" id="WP_263721278.1">
    <property type="nucleotide sequence ID" value="NZ_JAOWLA010000006.1"/>
</dbReference>
<evidence type="ECO:0000259" key="1">
    <source>
        <dbReference type="Pfam" id="PF01571"/>
    </source>
</evidence>
<dbReference type="InterPro" id="IPR027266">
    <property type="entry name" value="TrmE/GcvT-like"/>
</dbReference>
<proteinExistence type="predicted"/>
<comment type="caution">
    <text evidence="3">The sequence shown here is derived from an EMBL/GenBank/DDBJ whole genome shotgun (WGS) entry which is preliminary data.</text>
</comment>
<dbReference type="Gene3D" id="3.30.1360.120">
    <property type="entry name" value="Probable tRNA modification gtpase trme, domain 1"/>
    <property type="match status" value="1"/>
</dbReference>
<dbReference type="InterPro" id="IPR029043">
    <property type="entry name" value="GcvT/YgfZ_C"/>
</dbReference>